<evidence type="ECO:0000313" key="3">
    <source>
        <dbReference type="Proteomes" id="UP000188268"/>
    </source>
</evidence>
<name>A0A1R3I6A9_COCAP</name>
<proteinExistence type="predicted"/>
<gene>
    <name evidence="2" type="ORF">CCACVL1_14647</name>
</gene>
<evidence type="ECO:0000256" key="1">
    <source>
        <dbReference type="SAM" id="MobiDB-lite"/>
    </source>
</evidence>
<feature type="region of interest" description="Disordered" evidence="1">
    <location>
        <begin position="1"/>
        <end position="22"/>
    </location>
</feature>
<sequence>MSPRHRPPPPTIVPKSRRISDQ</sequence>
<dbReference type="Gramene" id="OMO78132">
    <property type="protein sequence ID" value="OMO78132"/>
    <property type="gene ID" value="CCACVL1_14647"/>
</dbReference>
<reference evidence="2 3" key="1">
    <citation type="submission" date="2013-09" db="EMBL/GenBank/DDBJ databases">
        <title>Corchorus capsularis genome sequencing.</title>
        <authorList>
            <person name="Alam M."/>
            <person name="Haque M.S."/>
            <person name="Islam M.S."/>
            <person name="Emdad E.M."/>
            <person name="Islam M.M."/>
            <person name="Ahmed B."/>
            <person name="Halim A."/>
            <person name="Hossen Q.M.M."/>
            <person name="Hossain M.Z."/>
            <person name="Ahmed R."/>
            <person name="Khan M.M."/>
            <person name="Islam R."/>
            <person name="Rashid M.M."/>
            <person name="Khan S.A."/>
            <person name="Rahman M.S."/>
            <person name="Alam M."/>
        </authorList>
    </citation>
    <scope>NUCLEOTIDE SEQUENCE [LARGE SCALE GENOMIC DNA]</scope>
    <source>
        <strain evidence="3">cv. CVL-1</strain>
        <tissue evidence="2">Whole seedling</tissue>
    </source>
</reference>
<comment type="caution">
    <text evidence="2">The sequence shown here is derived from an EMBL/GenBank/DDBJ whole genome shotgun (WGS) entry which is preliminary data.</text>
</comment>
<dbReference type="AlphaFoldDB" id="A0A1R3I6A9"/>
<keyword evidence="3" id="KW-1185">Reference proteome</keyword>
<organism evidence="2 3">
    <name type="scientific">Corchorus capsularis</name>
    <name type="common">Jute</name>
    <dbReference type="NCBI Taxonomy" id="210143"/>
    <lineage>
        <taxon>Eukaryota</taxon>
        <taxon>Viridiplantae</taxon>
        <taxon>Streptophyta</taxon>
        <taxon>Embryophyta</taxon>
        <taxon>Tracheophyta</taxon>
        <taxon>Spermatophyta</taxon>
        <taxon>Magnoliopsida</taxon>
        <taxon>eudicotyledons</taxon>
        <taxon>Gunneridae</taxon>
        <taxon>Pentapetalae</taxon>
        <taxon>rosids</taxon>
        <taxon>malvids</taxon>
        <taxon>Malvales</taxon>
        <taxon>Malvaceae</taxon>
        <taxon>Grewioideae</taxon>
        <taxon>Apeibeae</taxon>
        <taxon>Corchorus</taxon>
    </lineage>
</organism>
<accession>A0A1R3I6A9</accession>
<protein>
    <submittedName>
        <fullName evidence="2">Uncharacterized protein</fullName>
    </submittedName>
</protein>
<dbReference type="EMBL" id="AWWV01010612">
    <property type="protein sequence ID" value="OMO78132.1"/>
    <property type="molecule type" value="Genomic_DNA"/>
</dbReference>
<dbReference type="Proteomes" id="UP000188268">
    <property type="component" value="Unassembled WGS sequence"/>
</dbReference>
<evidence type="ECO:0000313" key="2">
    <source>
        <dbReference type="EMBL" id="OMO78132.1"/>
    </source>
</evidence>